<dbReference type="SUPFAM" id="SSF51735">
    <property type="entry name" value="NAD(P)-binding Rossmann-fold domains"/>
    <property type="match status" value="1"/>
</dbReference>
<dbReference type="GO" id="GO:0016491">
    <property type="term" value="F:oxidoreductase activity"/>
    <property type="evidence" value="ECO:0007669"/>
    <property type="project" value="UniProtKB-KW"/>
</dbReference>
<reference evidence="2" key="2">
    <citation type="submission" date="2022-10" db="EMBL/GenBank/DDBJ databases">
        <authorList>
            <consortium name="ENA_rothamsted_submissions"/>
            <consortium name="culmorum"/>
            <person name="King R."/>
        </authorList>
    </citation>
    <scope>NUCLEOTIDE SEQUENCE</scope>
</reference>
<dbReference type="PANTHER" id="PTHR43157">
    <property type="entry name" value="PHOSPHATIDYLINOSITOL-GLYCAN BIOSYNTHESIS CLASS F PROTEIN-RELATED"/>
    <property type="match status" value="1"/>
</dbReference>
<dbReference type="PANTHER" id="PTHR43157:SF66">
    <property type="entry name" value="WW DOMAIN-CONTAINING OXIDOREDUCTASE-LIKE PROTEIN"/>
    <property type="match status" value="1"/>
</dbReference>
<dbReference type="Proteomes" id="UP001153620">
    <property type="component" value="Chromosome 2"/>
</dbReference>
<name>A0A9N9RXF8_9DIPT</name>
<gene>
    <name evidence="2" type="ORF">CHIRRI_LOCUS7523</name>
</gene>
<keyword evidence="3" id="KW-1185">Reference proteome</keyword>
<dbReference type="Pfam" id="PF00106">
    <property type="entry name" value="adh_short"/>
    <property type="match status" value="1"/>
</dbReference>
<dbReference type="AlphaFoldDB" id="A0A9N9RXF8"/>
<organism evidence="2 3">
    <name type="scientific">Chironomus riparius</name>
    <dbReference type="NCBI Taxonomy" id="315576"/>
    <lineage>
        <taxon>Eukaryota</taxon>
        <taxon>Metazoa</taxon>
        <taxon>Ecdysozoa</taxon>
        <taxon>Arthropoda</taxon>
        <taxon>Hexapoda</taxon>
        <taxon>Insecta</taxon>
        <taxon>Pterygota</taxon>
        <taxon>Neoptera</taxon>
        <taxon>Endopterygota</taxon>
        <taxon>Diptera</taxon>
        <taxon>Nematocera</taxon>
        <taxon>Chironomoidea</taxon>
        <taxon>Chironomidae</taxon>
        <taxon>Chironominae</taxon>
        <taxon>Chironomus</taxon>
    </lineage>
</organism>
<dbReference type="CDD" id="cd05327">
    <property type="entry name" value="retinol-DH_like_SDR_c_like"/>
    <property type="match status" value="1"/>
</dbReference>
<evidence type="ECO:0000313" key="3">
    <source>
        <dbReference type="Proteomes" id="UP001153620"/>
    </source>
</evidence>
<dbReference type="OrthoDB" id="191139at2759"/>
<evidence type="ECO:0000256" key="1">
    <source>
        <dbReference type="ARBA" id="ARBA00023002"/>
    </source>
</evidence>
<keyword evidence="1" id="KW-0560">Oxidoreductase</keyword>
<dbReference type="InterPro" id="IPR036291">
    <property type="entry name" value="NAD(P)-bd_dom_sf"/>
</dbReference>
<dbReference type="PRINTS" id="PR00081">
    <property type="entry name" value="GDHRDH"/>
</dbReference>
<accession>A0A9N9RXF8</accession>
<dbReference type="EMBL" id="OU895878">
    <property type="protein sequence ID" value="CAG9804641.1"/>
    <property type="molecule type" value="Genomic_DNA"/>
</dbReference>
<dbReference type="Gene3D" id="3.40.50.720">
    <property type="entry name" value="NAD(P)-binding Rossmann-like Domain"/>
    <property type="match status" value="1"/>
</dbReference>
<reference evidence="2" key="1">
    <citation type="submission" date="2022-01" db="EMBL/GenBank/DDBJ databases">
        <authorList>
            <person name="King R."/>
        </authorList>
    </citation>
    <scope>NUCLEOTIDE SEQUENCE</scope>
</reference>
<evidence type="ECO:0008006" key="4">
    <source>
        <dbReference type="Google" id="ProtNLM"/>
    </source>
</evidence>
<evidence type="ECO:0000313" key="2">
    <source>
        <dbReference type="EMBL" id="CAG9804641.1"/>
    </source>
</evidence>
<proteinExistence type="predicted"/>
<sequence length="298" mass="33794">MRYSIIKVNLDGKAILITGCNSGLGKAVAKYMATKGARIIMACRNLETAEKTKEEIITYSENHNVVLHNLDLGSFDSIRRFAKIINETEPKIDILIHNAGYCGAFRSAKTVENIEMTMAVNYYGPFLLTHLLIDLLKKSAPSRIITVASKAHSVSCFNPNDAYDLNPLNFFFPTFLYANSKFANFLFTYELARRLEGTRVSANILHPGTCDSPIWNQAPFPTSILIFIARQFMKTIQQGTQTILHVALSKDVEGVTGKYYRDCKPRKSAKRTYKKDWQNTLWEESKKIVKMTEHDPHI</sequence>
<protein>
    <recommendedName>
        <fullName evidence="4">Short-chain dehydrogenase</fullName>
    </recommendedName>
</protein>
<dbReference type="InterPro" id="IPR002347">
    <property type="entry name" value="SDR_fam"/>
</dbReference>